<feature type="region of interest" description="Disordered" evidence="1">
    <location>
        <begin position="37"/>
        <end position="238"/>
    </location>
</feature>
<protein>
    <submittedName>
        <fullName evidence="2">Uncharacterized protein</fullName>
    </submittedName>
</protein>
<comment type="caution">
    <text evidence="2">The sequence shown here is derived from an EMBL/GenBank/DDBJ whole genome shotgun (WGS) entry which is preliminary data.</text>
</comment>
<name>A0A8X6X9C1_9ARAC</name>
<feature type="compositionally biased region" description="Polar residues" evidence="1">
    <location>
        <begin position="130"/>
        <end position="144"/>
    </location>
</feature>
<dbReference type="AlphaFoldDB" id="A0A8X6X9C1"/>
<dbReference type="OrthoDB" id="6435966at2759"/>
<proteinExistence type="predicted"/>
<dbReference type="Proteomes" id="UP000886998">
    <property type="component" value="Unassembled WGS sequence"/>
</dbReference>
<feature type="compositionally biased region" description="Basic and acidic residues" evidence="1">
    <location>
        <begin position="148"/>
        <end position="168"/>
    </location>
</feature>
<organism evidence="2 3">
    <name type="scientific">Trichonephila inaurata madagascariensis</name>
    <dbReference type="NCBI Taxonomy" id="2747483"/>
    <lineage>
        <taxon>Eukaryota</taxon>
        <taxon>Metazoa</taxon>
        <taxon>Ecdysozoa</taxon>
        <taxon>Arthropoda</taxon>
        <taxon>Chelicerata</taxon>
        <taxon>Arachnida</taxon>
        <taxon>Araneae</taxon>
        <taxon>Araneomorphae</taxon>
        <taxon>Entelegynae</taxon>
        <taxon>Araneoidea</taxon>
        <taxon>Nephilidae</taxon>
        <taxon>Trichonephila</taxon>
        <taxon>Trichonephila inaurata</taxon>
    </lineage>
</organism>
<dbReference type="EMBL" id="BMAV01006981">
    <property type="protein sequence ID" value="GFY49355.1"/>
    <property type="molecule type" value="Genomic_DNA"/>
</dbReference>
<feature type="compositionally biased region" description="Basic and acidic residues" evidence="1">
    <location>
        <begin position="37"/>
        <end position="64"/>
    </location>
</feature>
<feature type="compositionally biased region" description="Acidic residues" evidence="1">
    <location>
        <begin position="65"/>
        <end position="81"/>
    </location>
</feature>
<keyword evidence="3" id="KW-1185">Reference proteome</keyword>
<accession>A0A8X6X9C1</accession>
<evidence type="ECO:0000313" key="3">
    <source>
        <dbReference type="Proteomes" id="UP000886998"/>
    </source>
</evidence>
<feature type="compositionally biased region" description="Basic and acidic residues" evidence="1">
    <location>
        <begin position="113"/>
        <end position="126"/>
    </location>
</feature>
<reference evidence="2" key="1">
    <citation type="submission" date="2020-08" db="EMBL/GenBank/DDBJ databases">
        <title>Multicomponent nature underlies the extraordinary mechanical properties of spider dragline silk.</title>
        <authorList>
            <person name="Kono N."/>
            <person name="Nakamura H."/>
            <person name="Mori M."/>
            <person name="Yoshida Y."/>
            <person name="Ohtoshi R."/>
            <person name="Malay A.D."/>
            <person name="Moran D.A.P."/>
            <person name="Tomita M."/>
            <person name="Numata K."/>
            <person name="Arakawa K."/>
        </authorList>
    </citation>
    <scope>NUCLEOTIDE SEQUENCE</scope>
</reference>
<sequence length="255" mass="28690">MEVGGLLACQKLNMGVRNTSVQLDLWREWNIAWDQKSTQKELETSLKRRRLLEDDHPNRPTPTHDEDEDTEDSTPEYDDYFDSLNSKRPPKPKQHPPPTPLSTVLEDATNDNQAKDDNESSERLRYGLDTNPSQSEDGGISITSHKSKQNEEEKPGEKGEEKESEEGKKHHGKASPGEEEVGNHQAVPGTTARPRKDPTSPNVWHKLETKGQIPPKLVSTTTERDNISEPTATPIEEECTPPGEIVLYIIALKFI</sequence>
<gene>
    <name evidence="2" type="primary">AVEN_60596_1</name>
    <name evidence="2" type="ORF">TNIN_119201</name>
</gene>
<evidence type="ECO:0000313" key="2">
    <source>
        <dbReference type="EMBL" id="GFY49355.1"/>
    </source>
</evidence>
<evidence type="ECO:0000256" key="1">
    <source>
        <dbReference type="SAM" id="MobiDB-lite"/>
    </source>
</evidence>